<name>A0A0R0AJH3_9GAMM</name>
<evidence type="ECO:0000313" key="1">
    <source>
        <dbReference type="EMBL" id="KRG41822.1"/>
    </source>
</evidence>
<sequence>MTLPRTAMDRDDEDDVEKALLSAMAAEARAYISSFSWCPDIRRIELTFGVGGVVALFLVDFVSAIGGEDDRLWVVVGDIPSAYMVVDGQRPGPALENYCDLMEDWAAAVLSGSLAQAEVFPVAAAATRQNAEDLLRRVASLRSDFVPLAGMD</sequence>
<comment type="caution">
    <text evidence="1">The sequence shown here is derived from an EMBL/GenBank/DDBJ whole genome shotgun (WGS) entry which is preliminary data.</text>
</comment>
<protein>
    <submittedName>
        <fullName evidence="1">Uncharacterized protein</fullName>
    </submittedName>
</protein>
<dbReference type="AlphaFoldDB" id="A0A0R0AJH3"/>
<organism evidence="1 2">
    <name type="scientific">Stenotrophomonas panacihumi</name>
    <dbReference type="NCBI Taxonomy" id="676599"/>
    <lineage>
        <taxon>Bacteria</taxon>
        <taxon>Pseudomonadati</taxon>
        <taxon>Pseudomonadota</taxon>
        <taxon>Gammaproteobacteria</taxon>
        <taxon>Lysobacterales</taxon>
        <taxon>Lysobacteraceae</taxon>
        <taxon>Stenotrophomonas</taxon>
    </lineage>
</organism>
<dbReference type="STRING" id="676599.ARC20_11455"/>
<reference evidence="1 2" key="1">
    <citation type="submission" date="2015-10" db="EMBL/GenBank/DDBJ databases">
        <title>Genome sequencing and analysis of members of genus Stenotrophomonas.</title>
        <authorList>
            <person name="Patil P.P."/>
            <person name="Midha S."/>
            <person name="Patil P.B."/>
        </authorList>
    </citation>
    <scope>NUCLEOTIDE SEQUENCE [LARGE SCALE GENOMIC DNA]</scope>
    <source>
        <strain evidence="1 2">JCM 16536</strain>
    </source>
</reference>
<proteinExistence type="predicted"/>
<gene>
    <name evidence="1" type="ORF">ARC20_11455</name>
</gene>
<keyword evidence="2" id="KW-1185">Reference proteome</keyword>
<accession>A0A0R0AJH3</accession>
<dbReference type="EMBL" id="LLXU01000085">
    <property type="protein sequence ID" value="KRG41822.1"/>
    <property type="molecule type" value="Genomic_DNA"/>
</dbReference>
<evidence type="ECO:0000313" key="2">
    <source>
        <dbReference type="Proteomes" id="UP000051802"/>
    </source>
</evidence>
<dbReference type="Proteomes" id="UP000051802">
    <property type="component" value="Unassembled WGS sequence"/>
</dbReference>